<dbReference type="AlphaFoldDB" id="A0A1T3CIC7"/>
<evidence type="ECO:0000313" key="1">
    <source>
        <dbReference type="EMBL" id="OPB40735.1"/>
    </source>
</evidence>
<accession>A0A1T3CIC7</accession>
<sequence>MTRTAGAIYKPYKLSDDKDVWQIFADQADNTFQEMLGHLSGFYIITTGASQGYKENADRAQLHTGFLSTILSDFSLQVDAKKDLDKVLTNFAQAVGGFKIDTEA</sequence>
<comment type="caution">
    <text evidence="1">The sequence shown here is derived from an EMBL/GenBank/DDBJ whole genome shotgun (WGS) entry which is preliminary data.</text>
</comment>
<gene>
    <name evidence="1" type="ORF">A0O28_0008150</name>
</gene>
<protein>
    <submittedName>
        <fullName evidence="1">Uncharacterized protein</fullName>
    </submittedName>
</protein>
<proteinExistence type="predicted"/>
<dbReference type="EMBL" id="LVVK01000017">
    <property type="protein sequence ID" value="OPB40735.1"/>
    <property type="molecule type" value="Genomic_DNA"/>
</dbReference>
<evidence type="ECO:0000313" key="2">
    <source>
        <dbReference type="Proteomes" id="UP000191004"/>
    </source>
</evidence>
<dbReference type="Proteomes" id="UP000191004">
    <property type="component" value="Unassembled WGS sequence"/>
</dbReference>
<reference evidence="1 2" key="1">
    <citation type="submission" date="2016-04" db="EMBL/GenBank/DDBJ databases">
        <title>Multiple horizontal gene transfer events from other fungi enriched the ability of the initially mycotrophic fungus Trichoderma (Ascomycota) to feed on dead plant biomass.</title>
        <authorList>
            <person name="Atanasova L."/>
            <person name="Chenthamara K."/>
            <person name="Zhang J."/>
            <person name="Grujic M."/>
            <person name="Henrissat B."/>
            <person name="Kuo A."/>
            <person name="Aertz A."/>
            <person name="Salamov A."/>
            <person name="Lipzen A."/>
            <person name="Labutti K."/>
            <person name="Barry K."/>
            <person name="Miao Y."/>
            <person name="Rahimi M.J."/>
            <person name="Shen Q."/>
            <person name="Grigoriev I.V."/>
            <person name="Kubicek C.P."/>
            <person name="Druzhinina I.S."/>
        </authorList>
    </citation>
    <scope>NUCLEOTIDE SEQUENCE [LARGE SCALE GENOMIC DNA]</scope>
    <source>
        <strain evidence="1 2">NJAU 4742</strain>
    </source>
</reference>
<keyword evidence="2" id="KW-1185">Reference proteome</keyword>
<name>A0A1T3CIC7_9HYPO</name>
<organism evidence="1 2">
    <name type="scientific">Trichoderma guizhouense</name>
    <dbReference type="NCBI Taxonomy" id="1491466"/>
    <lineage>
        <taxon>Eukaryota</taxon>
        <taxon>Fungi</taxon>
        <taxon>Dikarya</taxon>
        <taxon>Ascomycota</taxon>
        <taxon>Pezizomycotina</taxon>
        <taxon>Sordariomycetes</taxon>
        <taxon>Hypocreomycetidae</taxon>
        <taxon>Hypocreales</taxon>
        <taxon>Hypocreaceae</taxon>
        <taxon>Trichoderma</taxon>
    </lineage>
</organism>